<dbReference type="Pfam" id="PF00561">
    <property type="entry name" value="Abhydrolase_1"/>
    <property type="match status" value="1"/>
</dbReference>
<dbReference type="AlphaFoldDB" id="A0AAN1XWR2"/>
<evidence type="ECO:0000256" key="1">
    <source>
        <dbReference type="ARBA" id="ARBA00022801"/>
    </source>
</evidence>
<keyword evidence="4" id="KW-1185">Reference proteome</keyword>
<evidence type="ECO:0000259" key="2">
    <source>
        <dbReference type="Pfam" id="PF00561"/>
    </source>
</evidence>
<dbReference type="PANTHER" id="PTHR43798:SF31">
    <property type="entry name" value="AB HYDROLASE SUPERFAMILY PROTEIN YCLE"/>
    <property type="match status" value="1"/>
</dbReference>
<dbReference type="PRINTS" id="PR00111">
    <property type="entry name" value="ABHYDROLASE"/>
</dbReference>
<evidence type="ECO:0000313" key="4">
    <source>
        <dbReference type="Proteomes" id="UP001317532"/>
    </source>
</evidence>
<name>A0AAN1XWR2_UNVUL</name>
<keyword evidence="1 3" id="KW-0378">Hydrolase</keyword>
<dbReference type="GO" id="GO:0016787">
    <property type="term" value="F:hydrolase activity"/>
    <property type="evidence" value="ECO:0007669"/>
    <property type="project" value="UniProtKB-KW"/>
</dbReference>
<dbReference type="KEGG" id="vab:WPS_20740"/>
<organism evidence="3 4">
    <name type="scientific">Vulcanimicrobium alpinum</name>
    <dbReference type="NCBI Taxonomy" id="3016050"/>
    <lineage>
        <taxon>Bacteria</taxon>
        <taxon>Bacillati</taxon>
        <taxon>Vulcanimicrobiota</taxon>
        <taxon>Vulcanimicrobiia</taxon>
        <taxon>Vulcanimicrobiales</taxon>
        <taxon>Vulcanimicrobiaceae</taxon>
        <taxon>Vulcanimicrobium</taxon>
    </lineage>
</organism>
<dbReference type="GO" id="GO:0016020">
    <property type="term" value="C:membrane"/>
    <property type="evidence" value="ECO:0007669"/>
    <property type="project" value="TreeGrafter"/>
</dbReference>
<dbReference type="SUPFAM" id="SSF53474">
    <property type="entry name" value="alpha/beta-Hydrolases"/>
    <property type="match status" value="1"/>
</dbReference>
<protein>
    <submittedName>
        <fullName evidence="3">Hydrolase</fullName>
    </submittedName>
</protein>
<proteinExistence type="predicted"/>
<reference evidence="3 4" key="1">
    <citation type="journal article" date="2022" name="ISME Commun">
        <title>Vulcanimicrobium alpinus gen. nov. sp. nov., the first cultivated representative of the candidate phylum 'Eremiobacterota', is a metabolically versatile aerobic anoxygenic phototroph.</title>
        <authorList>
            <person name="Yabe S."/>
            <person name="Muto K."/>
            <person name="Abe K."/>
            <person name="Yokota A."/>
            <person name="Staudigel H."/>
            <person name="Tebo B.M."/>
        </authorList>
    </citation>
    <scope>NUCLEOTIDE SEQUENCE [LARGE SCALE GENOMIC DNA]</scope>
    <source>
        <strain evidence="3 4">WC8-2</strain>
    </source>
</reference>
<dbReference type="EMBL" id="AP025523">
    <property type="protein sequence ID" value="BDE06798.1"/>
    <property type="molecule type" value="Genomic_DNA"/>
</dbReference>
<dbReference type="Proteomes" id="UP001317532">
    <property type="component" value="Chromosome"/>
</dbReference>
<dbReference type="InterPro" id="IPR050266">
    <property type="entry name" value="AB_hydrolase_sf"/>
</dbReference>
<evidence type="ECO:0000313" key="3">
    <source>
        <dbReference type="EMBL" id="BDE06798.1"/>
    </source>
</evidence>
<gene>
    <name evidence="3" type="ORF">WPS_20740</name>
</gene>
<dbReference type="PANTHER" id="PTHR43798">
    <property type="entry name" value="MONOACYLGLYCEROL LIPASE"/>
    <property type="match status" value="1"/>
</dbReference>
<dbReference type="InterPro" id="IPR000073">
    <property type="entry name" value="AB_hydrolase_1"/>
</dbReference>
<accession>A0AAN1XWR2</accession>
<feature type="domain" description="AB hydrolase-1" evidence="2">
    <location>
        <begin position="1"/>
        <end position="207"/>
    </location>
</feature>
<dbReference type="Gene3D" id="3.40.50.1820">
    <property type="entry name" value="alpha/beta hydrolase"/>
    <property type="match status" value="1"/>
</dbReference>
<dbReference type="InterPro" id="IPR029058">
    <property type="entry name" value="AB_hydrolase_fold"/>
</dbReference>
<sequence>MWYDVVERLDPRRFRSLLLDFRGAGLSDRPASGHDFPGYLSDLEAALAASGGAVLVAHSMGGKLAQYLATARPTALRKLILVAPGTADAYAMNPKHRALAEDAFGSRARIEAFQRAAMRREVEPEVMERIVDDALVAQREAWFGWYDHGRTVAFADRLERIAVPTVVVAGEHDPLAPPARVKRSVAERIGGALFVSLRNAGHNLPVETPDEVAGVIERFA</sequence>